<reference evidence="1 2" key="1">
    <citation type="journal article" date="2012" name="PLoS Pathog.">
        <title>Diverse lifestyles and strategies of plant pathogenesis encoded in the genomes of eighteen Dothideomycetes fungi.</title>
        <authorList>
            <person name="Ohm R.A."/>
            <person name="Feau N."/>
            <person name="Henrissat B."/>
            <person name="Schoch C.L."/>
            <person name="Horwitz B.A."/>
            <person name="Barry K.W."/>
            <person name="Condon B.J."/>
            <person name="Copeland A.C."/>
            <person name="Dhillon B."/>
            <person name="Glaser F."/>
            <person name="Hesse C.N."/>
            <person name="Kosti I."/>
            <person name="LaButti K."/>
            <person name="Lindquist E.A."/>
            <person name="Lucas S."/>
            <person name="Salamov A.A."/>
            <person name="Bradshaw R.E."/>
            <person name="Ciuffetti L."/>
            <person name="Hamelin R.C."/>
            <person name="Kema G.H.J."/>
            <person name="Lawrence C."/>
            <person name="Scott J.A."/>
            <person name="Spatafora J.W."/>
            <person name="Turgeon B.G."/>
            <person name="de Wit P.J.G.M."/>
            <person name="Zhong S."/>
            <person name="Goodwin S.B."/>
            <person name="Grigoriev I.V."/>
        </authorList>
    </citation>
    <scope>NUCLEOTIDE SEQUENCE [LARGE SCALE GENOMIC DNA]</scope>
    <source>
        <strain evidence="1 2">UAMH 10762</strain>
    </source>
</reference>
<organism evidence="1 2">
    <name type="scientific">Baudoinia panamericana (strain UAMH 10762)</name>
    <name type="common">Angels' share fungus</name>
    <name type="synonym">Baudoinia compniacensis (strain UAMH 10762)</name>
    <dbReference type="NCBI Taxonomy" id="717646"/>
    <lineage>
        <taxon>Eukaryota</taxon>
        <taxon>Fungi</taxon>
        <taxon>Dikarya</taxon>
        <taxon>Ascomycota</taxon>
        <taxon>Pezizomycotina</taxon>
        <taxon>Dothideomycetes</taxon>
        <taxon>Dothideomycetidae</taxon>
        <taxon>Mycosphaerellales</taxon>
        <taxon>Teratosphaeriaceae</taxon>
        <taxon>Baudoinia</taxon>
    </lineage>
</organism>
<dbReference type="Proteomes" id="UP000011761">
    <property type="component" value="Unassembled WGS sequence"/>
</dbReference>
<proteinExistence type="predicted"/>
<accession>M2MIY9</accession>
<gene>
    <name evidence="1" type="ORF">BAUCODRAFT_484206</name>
</gene>
<dbReference type="HOGENOM" id="CLU_2637699_0_0_1"/>
<protein>
    <submittedName>
        <fullName evidence="1">Uncharacterized protein</fullName>
    </submittedName>
</protein>
<dbReference type="EMBL" id="KB445555">
    <property type="protein sequence ID" value="EMC96631.1"/>
    <property type="molecule type" value="Genomic_DNA"/>
</dbReference>
<dbReference type="GeneID" id="19114793"/>
<dbReference type="AlphaFoldDB" id="M2MIY9"/>
<keyword evidence="2" id="KW-1185">Reference proteome</keyword>
<dbReference type="RefSeq" id="XP_007676610.1">
    <property type="nucleotide sequence ID" value="XM_007678420.1"/>
</dbReference>
<name>M2MIY9_BAUPA</name>
<evidence type="ECO:0000313" key="2">
    <source>
        <dbReference type="Proteomes" id="UP000011761"/>
    </source>
</evidence>
<sequence length="77" mass="8054">MGARPAMDGGQCERSCPAHASTRDRAVALISSTEGTFSHVGNVIAVYPSFQTSRPATSTGFQIGDAYAGQARVLPRI</sequence>
<evidence type="ECO:0000313" key="1">
    <source>
        <dbReference type="EMBL" id="EMC96631.1"/>
    </source>
</evidence>
<dbReference type="KEGG" id="bcom:BAUCODRAFT_484206"/>